<dbReference type="PRINTS" id="PR00019">
    <property type="entry name" value="LEURICHRPT"/>
</dbReference>
<dbReference type="CTD" id="20247825"/>
<keyword evidence="11" id="KW-0675">Receptor</keyword>
<keyword evidence="8" id="KW-0677">Repeat</keyword>
<dbReference type="HOGENOM" id="CLU_004280_0_0_1"/>
<feature type="chain" id="PRO_5004716298" description="TIR domain-containing protein" evidence="14">
    <location>
        <begin position="18"/>
        <end position="1168"/>
    </location>
</feature>
<keyword evidence="4" id="KW-1003">Cell membrane</keyword>
<keyword evidence="7 14" id="KW-0732">Signal</keyword>
<organism evidence="16 17">
    <name type="scientific">Lottia gigantea</name>
    <name type="common">Giant owl limpet</name>
    <dbReference type="NCBI Taxonomy" id="225164"/>
    <lineage>
        <taxon>Eukaryota</taxon>
        <taxon>Metazoa</taxon>
        <taxon>Spiralia</taxon>
        <taxon>Lophotrochozoa</taxon>
        <taxon>Mollusca</taxon>
        <taxon>Gastropoda</taxon>
        <taxon>Patellogastropoda</taxon>
        <taxon>Lottioidea</taxon>
        <taxon>Lottiidae</taxon>
        <taxon>Lottia</taxon>
    </lineage>
</organism>
<comment type="subcellular location">
    <subcellularLocation>
        <location evidence="2">Cell membrane</location>
    </subcellularLocation>
    <subcellularLocation>
        <location evidence="1">Membrane</location>
        <topology evidence="1">Single-pass membrane protein</topology>
    </subcellularLocation>
</comment>
<evidence type="ECO:0000256" key="9">
    <source>
        <dbReference type="ARBA" id="ARBA00022989"/>
    </source>
</evidence>
<dbReference type="FunFam" id="3.80.10.10:FF:001438">
    <property type="entry name" value="Uncharacterized protein"/>
    <property type="match status" value="1"/>
</dbReference>
<dbReference type="Pfam" id="PF01582">
    <property type="entry name" value="TIR"/>
    <property type="match status" value="1"/>
</dbReference>
<dbReference type="FunFam" id="3.40.50.10140:FF:000021">
    <property type="entry name" value="Toll receptor 13"/>
    <property type="match status" value="1"/>
</dbReference>
<dbReference type="SUPFAM" id="SSF52058">
    <property type="entry name" value="L domain-like"/>
    <property type="match status" value="3"/>
</dbReference>
<keyword evidence="6 13" id="KW-0812">Transmembrane</keyword>
<dbReference type="EMBL" id="KB202619">
    <property type="protein sequence ID" value="ESO88930.1"/>
    <property type="molecule type" value="Genomic_DNA"/>
</dbReference>
<dbReference type="GO" id="GO:0007165">
    <property type="term" value="P:signal transduction"/>
    <property type="evidence" value="ECO:0007669"/>
    <property type="project" value="InterPro"/>
</dbReference>
<proteinExistence type="inferred from homology"/>
<comment type="similarity">
    <text evidence="3">Belongs to the Toll-like receptor family.</text>
</comment>
<evidence type="ECO:0000256" key="12">
    <source>
        <dbReference type="ARBA" id="ARBA00023180"/>
    </source>
</evidence>
<dbReference type="PANTHER" id="PTHR24365:SF541">
    <property type="entry name" value="PROTEIN TOLL-RELATED"/>
    <property type="match status" value="1"/>
</dbReference>
<reference evidence="16 17" key="1">
    <citation type="journal article" date="2013" name="Nature">
        <title>Insights into bilaterian evolution from three spiralian genomes.</title>
        <authorList>
            <person name="Simakov O."/>
            <person name="Marletaz F."/>
            <person name="Cho S.J."/>
            <person name="Edsinger-Gonzales E."/>
            <person name="Havlak P."/>
            <person name="Hellsten U."/>
            <person name="Kuo D.H."/>
            <person name="Larsson T."/>
            <person name="Lv J."/>
            <person name="Arendt D."/>
            <person name="Savage R."/>
            <person name="Osoegawa K."/>
            <person name="de Jong P."/>
            <person name="Grimwood J."/>
            <person name="Chapman J.A."/>
            <person name="Shapiro H."/>
            <person name="Aerts A."/>
            <person name="Otillar R.P."/>
            <person name="Terry A.Y."/>
            <person name="Boore J.L."/>
            <person name="Grigoriev I.V."/>
            <person name="Lindberg D.R."/>
            <person name="Seaver E.C."/>
            <person name="Weisblat D.A."/>
            <person name="Putnam N.H."/>
            <person name="Rokhsar D.S."/>
        </authorList>
    </citation>
    <scope>NUCLEOTIDE SEQUENCE [LARGE SCALE GENOMIC DNA]</scope>
</reference>
<evidence type="ECO:0000256" key="11">
    <source>
        <dbReference type="ARBA" id="ARBA00023170"/>
    </source>
</evidence>
<dbReference type="InterPro" id="IPR000157">
    <property type="entry name" value="TIR_dom"/>
</dbReference>
<dbReference type="GO" id="GO:0005886">
    <property type="term" value="C:plasma membrane"/>
    <property type="evidence" value="ECO:0007669"/>
    <property type="project" value="UniProtKB-SubCell"/>
</dbReference>
<dbReference type="STRING" id="225164.V4A1Z0"/>
<dbReference type="PROSITE" id="PS51450">
    <property type="entry name" value="LRR"/>
    <property type="match status" value="7"/>
</dbReference>
<dbReference type="FunFam" id="3.80.10.10:FF:001164">
    <property type="entry name" value="GH01279p"/>
    <property type="match status" value="1"/>
</dbReference>
<dbReference type="PROSITE" id="PS50104">
    <property type="entry name" value="TIR"/>
    <property type="match status" value="1"/>
</dbReference>
<dbReference type="InterPro" id="IPR032675">
    <property type="entry name" value="LRR_dom_sf"/>
</dbReference>
<dbReference type="Gene3D" id="3.80.10.10">
    <property type="entry name" value="Ribonuclease Inhibitor"/>
    <property type="match status" value="6"/>
</dbReference>
<dbReference type="InterPro" id="IPR003591">
    <property type="entry name" value="Leu-rich_rpt_typical-subtyp"/>
</dbReference>
<dbReference type="GeneID" id="20247825"/>
<dbReference type="OMA" id="CTMKWLL"/>
<gene>
    <name evidence="16" type="ORF">LOTGIDRAFT_228902</name>
</gene>
<evidence type="ECO:0000313" key="16">
    <source>
        <dbReference type="EMBL" id="ESO88930.1"/>
    </source>
</evidence>
<evidence type="ECO:0000256" key="4">
    <source>
        <dbReference type="ARBA" id="ARBA00022475"/>
    </source>
</evidence>
<evidence type="ECO:0000256" key="14">
    <source>
        <dbReference type="SAM" id="SignalP"/>
    </source>
</evidence>
<evidence type="ECO:0000259" key="15">
    <source>
        <dbReference type="PROSITE" id="PS50104"/>
    </source>
</evidence>
<dbReference type="InterPro" id="IPR035897">
    <property type="entry name" value="Toll_tir_struct_dom_sf"/>
</dbReference>
<keyword evidence="10 13" id="KW-0472">Membrane</keyword>
<dbReference type="GO" id="GO:0038023">
    <property type="term" value="F:signaling receptor activity"/>
    <property type="evidence" value="ECO:0007669"/>
    <property type="project" value="TreeGrafter"/>
</dbReference>
<protein>
    <recommendedName>
        <fullName evidence="15">TIR domain-containing protein</fullName>
    </recommendedName>
</protein>
<evidence type="ECO:0000256" key="13">
    <source>
        <dbReference type="SAM" id="Phobius"/>
    </source>
</evidence>
<sequence length="1168" mass="133567">MWVLITVLVTLILPVVCLPDSANMCTDNPECHCQDNGNGTLTAICDVYQLSNTIYNLPETINSLIIKCILSENQTISNSLFDKFTNLTYFSLEQCHFYHIESYTFDIVSLKAVTIRNCGIKNATLRMNSSSLQSVEITNCNITSFPEISNIVDLSYLNVSFNKLADYGSFEAECERENSVLSELDLSYNELNRLPVLSNCTLSLKTFRFSRNPSTEIDINYFHNFESLQILDLSETPLNSDISSMDTLTNLTTLKLYGNGQIFSSNLQTFPFLVELELRNFVAPEGNILSNISSLTHLVSLTLVSFNIKDIQLATFDNMTQLKVLDLSRNSIRLLRRGVFDSLTHLKILDLSYNNIGSIFSGAITPPSLIHLDISSNQITYVSSQSFDDLTNLRMLNLSYNKISSLQNNTFNDSVFLQNLFLNNNRMKSLPSFVQLEQLLHLDLKNNRLTFLAEDTFNGLKSLLGMSLRNNNITALPSRLLKDSSKITFLDFSYNLIQFIEKHPDYSTPWGHLSELILLRLDNNKIRTLNDELSYFTKLQFLFLDNNLLSKILPDMFPSSLVGLELSYNHISYFSNIFRKLTQLHTLSIQGNYPYLTRVPFISLWVTSKIKPTVFIGFNEFQCDCNMEWLKVLTLPDFELPTEYRYLPTFVDLTETYCKNPGPGLIRLTDYPATEFVCSYEKDEFECPLDCICCQFAGTGKCSCAYWCPVDCICRKATEMFRKNEIMCRNKNKTTIPPALPPDSTTIDLSSNNITVLDNNSFPSLPQLEHLYLNNNNINSLSTGCFDGVTNLVTLYLNDNNITVILSGIFSRLGSLQKLYLHNNNVVKIYQDSFVELNSLKSLTLHSNDLDSVESLKFMYSLSGNVTLSHNSWSCECDFMDSFLDVIVSNALKISDISDMTCSWPDETIIPANITLDDNQVQVLDFDYRSWCSNNTVIFNNTNIRQVIAYDNRYIGTIIGLTLLSIFLITLGIVLIWKRRIIQVIVYDKFGVRLPVPVDVAKEQREFTYDAFICFGENEENFVVHELIEKLENEKKFKLCLNFRDFPVGESKADCIVEAVDNSRKTILIVSKSFLQDDWCKFEFQTAHHVMLTEHAENLIVILKEKIDDDLLDPDLRLLLKRRTYVEYGDPWFWEKLYFVMPDPKIVGKDNKGLNVGDIEFDIVDNKV</sequence>
<keyword evidence="5" id="KW-0433">Leucine-rich repeat</keyword>
<dbReference type="SMART" id="SM00364">
    <property type="entry name" value="LRR_BAC"/>
    <property type="match status" value="6"/>
</dbReference>
<feature type="signal peptide" evidence="14">
    <location>
        <begin position="1"/>
        <end position="17"/>
    </location>
</feature>
<keyword evidence="12" id="KW-0325">Glycoprotein</keyword>
<dbReference type="AlphaFoldDB" id="V4A1Z0"/>
<evidence type="ECO:0000256" key="2">
    <source>
        <dbReference type="ARBA" id="ARBA00004236"/>
    </source>
</evidence>
<accession>V4A1Z0</accession>
<evidence type="ECO:0000256" key="10">
    <source>
        <dbReference type="ARBA" id="ARBA00023136"/>
    </source>
</evidence>
<dbReference type="InterPro" id="IPR001611">
    <property type="entry name" value="Leu-rich_rpt"/>
</dbReference>
<dbReference type="PANTHER" id="PTHR24365">
    <property type="entry name" value="TOLL-LIKE RECEPTOR"/>
    <property type="match status" value="1"/>
</dbReference>
<dbReference type="KEGG" id="lgi:LOTGIDRAFT_228902"/>
<evidence type="ECO:0000256" key="1">
    <source>
        <dbReference type="ARBA" id="ARBA00004167"/>
    </source>
</evidence>
<evidence type="ECO:0000256" key="6">
    <source>
        <dbReference type="ARBA" id="ARBA00022692"/>
    </source>
</evidence>
<dbReference type="Proteomes" id="UP000030746">
    <property type="component" value="Unassembled WGS sequence"/>
</dbReference>
<dbReference type="Gene3D" id="3.40.50.10140">
    <property type="entry name" value="Toll/interleukin-1 receptor homology (TIR) domain"/>
    <property type="match status" value="1"/>
</dbReference>
<dbReference type="OrthoDB" id="2015831at2759"/>
<evidence type="ECO:0000256" key="5">
    <source>
        <dbReference type="ARBA" id="ARBA00022614"/>
    </source>
</evidence>
<dbReference type="Pfam" id="PF13855">
    <property type="entry name" value="LRR_8"/>
    <property type="match status" value="3"/>
</dbReference>
<feature type="transmembrane region" description="Helical" evidence="13">
    <location>
        <begin position="954"/>
        <end position="977"/>
    </location>
</feature>
<dbReference type="SMART" id="SM00369">
    <property type="entry name" value="LRR_TYP"/>
    <property type="match status" value="16"/>
</dbReference>
<dbReference type="SMART" id="SM00255">
    <property type="entry name" value="TIR"/>
    <property type="match status" value="1"/>
</dbReference>
<dbReference type="SUPFAM" id="SSF52200">
    <property type="entry name" value="Toll/Interleukin receptor TIR domain"/>
    <property type="match status" value="1"/>
</dbReference>
<evidence type="ECO:0000256" key="8">
    <source>
        <dbReference type="ARBA" id="ARBA00022737"/>
    </source>
</evidence>
<evidence type="ECO:0000256" key="7">
    <source>
        <dbReference type="ARBA" id="ARBA00022729"/>
    </source>
</evidence>
<feature type="domain" description="TIR" evidence="15">
    <location>
        <begin position="1007"/>
        <end position="1141"/>
    </location>
</feature>
<keyword evidence="17" id="KW-1185">Reference proteome</keyword>
<dbReference type="SMART" id="SM00365">
    <property type="entry name" value="LRR_SD22"/>
    <property type="match status" value="8"/>
</dbReference>
<dbReference type="PRINTS" id="PR01537">
    <property type="entry name" value="INTRLKN1R1F"/>
</dbReference>
<evidence type="ECO:0000313" key="17">
    <source>
        <dbReference type="Proteomes" id="UP000030746"/>
    </source>
</evidence>
<name>V4A1Z0_LOTGI</name>
<keyword evidence="9 13" id="KW-1133">Transmembrane helix</keyword>
<dbReference type="RefSeq" id="XP_009059980.1">
    <property type="nucleotide sequence ID" value="XM_009061732.1"/>
</dbReference>
<evidence type="ECO:0000256" key="3">
    <source>
        <dbReference type="ARBA" id="ARBA00009634"/>
    </source>
</evidence>